<evidence type="ECO:0000313" key="3">
    <source>
        <dbReference type="Proteomes" id="UP000762676"/>
    </source>
</evidence>
<dbReference type="EMBL" id="BMAT01013997">
    <property type="protein sequence ID" value="GFS24569.1"/>
    <property type="molecule type" value="Genomic_DNA"/>
</dbReference>
<reference evidence="2 3" key="1">
    <citation type="journal article" date="2021" name="Elife">
        <title>Chloroplast acquisition without the gene transfer in kleptoplastic sea slugs, Plakobranchus ocellatus.</title>
        <authorList>
            <person name="Maeda T."/>
            <person name="Takahashi S."/>
            <person name="Yoshida T."/>
            <person name="Shimamura S."/>
            <person name="Takaki Y."/>
            <person name="Nagai Y."/>
            <person name="Toyoda A."/>
            <person name="Suzuki Y."/>
            <person name="Arimoto A."/>
            <person name="Ishii H."/>
            <person name="Satoh N."/>
            <person name="Nishiyama T."/>
            <person name="Hasebe M."/>
            <person name="Maruyama T."/>
            <person name="Minagawa J."/>
            <person name="Obokata J."/>
            <person name="Shigenobu S."/>
        </authorList>
    </citation>
    <scope>NUCLEOTIDE SEQUENCE [LARGE SCALE GENOMIC DNA]</scope>
</reference>
<protein>
    <recommendedName>
        <fullName evidence="1">Fibronectin type-III domain-containing protein</fullName>
    </recommendedName>
</protein>
<feature type="domain" description="Fibronectin type-III" evidence="1">
    <location>
        <begin position="62"/>
        <end position="149"/>
    </location>
</feature>
<name>A0AAV4JP87_9GAST</name>
<evidence type="ECO:0000313" key="2">
    <source>
        <dbReference type="EMBL" id="GFS24569.1"/>
    </source>
</evidence>
<evidence type="ECO:0000259" key="1">
    <source>
        <dbReference type="SMART" id="SM00060"/>
    </source>
</evidence>
<dbReference type="InterPro" id="IPR003961">
    <property type="entry name" value="FN3_dom"/>
</dbReference>
<sequence>MTFEFPGRPHLEGSSRIEKKTHPSLKDKAILYIDPVEMKDAGLIRCVTNKGSAEFELVVFAEEKVRNPKVEVISGDSVFVSWQAPSNAEGLLRDYSIVARDEVTNRVKNSEVIKSPSENGFESVILTSITPGNYKISFNAFYKSGQYESRVLCSTYNWFLHSEAWEGPELSIRASALTHDTVLVALQALDADNITGLEVTYSNSSVQNWTQVVMDEDVRQTSCVFIIFTALTYGMSQI</sequence>
<gene>
    <name evidence="2" type="ORF">ElyMa_007006500</name>
</gene>
<dbReference type="SUPFAM" id="SSF49265">
    <property type="entry name" value="Fibronectin type III"/>
    <property type="match status" value="1"/>
</dbReference>
<dbReference type="InterPro" id="IPR036116">
    <property type="entry name" value="FN3_sf"/>
</dbReference>
<organism evidence="2 3">
    <name type="scientific">Elysia marginata</name>
    <dbReference type="NCBI Taxonomy" id="1093978"/>
    <lineage>
        <taxon>Eukaryota</taxon>
        <taxon>Metazoa</taxon>
        <taxon>Spiralia</taxon>
        <taxon>Lophotrochozoa</taxon>
        <taxon>Mollusca</taxon>
        <taxon>Gastropoda</taxon>
        <taxon>Heterobranchia</taxon>
        <taxon>Euthyneura</taxon>
        <taxon>Panpulmonata</taxon>
        <taxon>Sacoglossa</taxon>
        <taxon>Placobranchoidea</taxon>
        <taxon>Plakobranchidae</taxon>
        <taxon>Elysia</taxon>
    </lineage>
</organism>
<dbReference type="CDD" id="cd00063">
    <property type="entry name" value="FN3"/>
    <property type="match status" value="1"/>
</dbReference>
<accession>A0AAV4JP87</accession>
<proteinExistence type="predicted"/>
<dbReference type="AlphaFoldDB" id="A0AAV4JP87"/>
<dbReference type="SMART" id="SM00060">
    <property type="entry name" value="FN3"/>
    <property type="match status" value="1"/>
</dbReference>
<dbReference type="Gene3D" id="2.60.40.10">
    <property type="entry name" value="Immunoglobulins"/>
    <property type="match status" value="1"/>
</dbReference>
<dbReference type="Proteomes" id="UP000762676">
    <property type="component" value="Unassembled WGS sequence"/>
</dbReference>
<comment type="caution">
    <text evidence="2">The sequence shown here is derived from an EMBL/GenBank/DDBJ whole genome shotgun (WGS) entry which is preliminary data.</text>
</comment>
<keyword evidence="3" id="KW-1185">Reference proteome</keyword>
<dbReference type="InterPro" id="IPR013783">
    <property type="entry name" value="Ig-like_fold"/>
</dbReference>